<dbReference type="EMBL" id="JOJR01000263">
    <property type="protein sequence ID" value="RCN40845.1"/>
    <property type="molecule type" value="Genomic_DNA"/>
</dbReference>
<sequence>MVLNGCKNLTTLIMKGCEGLTEQVFANSIDNMKNLEVINLLSCFANDETVAHIARGCPHLQYLCLSNCTQITDRSLISLSQGCKMLTDIELSGCSLLSDAGFTQLARHCKSLTRMDLEDCSLITDATIHSLSTNCNNLSELSLSHCELITDESIHCLCTNNKDKLQVLELDNCPQITDSALSHMRHAKALKRIDLYDCQNVSKEAIQRFKVMDNQTFNSCSTIDRMSKFTPTSRRQHHQQTPLPHEQVTIIESSSVYADAVLSYD</sequence>
<keyword evidence="1" id="KW-0833">Ubl conjugation pathway</keyword>
<proteinExistence type="predicted"/>
<dbReference type="PANTHER" id="PTHR13382:SF69">
    <property type="entry name" value="FI18408P1"/>
    <property type="match status" value="1"/>
</dbReference>
<evidence type="ECO:0000313" key="3">
    <source>
        <dbReference type="EMBL" id="RCN40845.1"/>
    </source>
</evidence>
<dbReference type="SMART" id="SM00367">
    <property type="entry name" value="LRR_CC"/>
    <property type="match status" value="7"/>
</dbReference>
<organism evidence="3 4">
    <name type="scientific">Ancylostoma caninum</name>
    <name type="common">Dog hookworm</name>
    <dbReference type="NCBI Taxonomy" id="29170"/>
    <lineage>
        <taxon>Eukaryota</taxon>
        <taxon>Metazoa</taxon>
        <taxon>Ecdysozoa</taxon>
        <taxon>Nematoda</taxon>
        <taxon>Chromadorea</taxon>
        <taxon>Rhabditida</taxon>
        <taxon>Rhabditina</taxon>
        <taxon>Rhabditomorpha</taxon>
        <taxon>Strongyloidea</taxon>
        <taxon>Ancylostomatidae</taxon>
        <taxon>Ancylostomatinae</taxon>
        <taxon>Ancylostoma</taxon>
    </lineage>
</organism>
<feature type="domain" description="F-box/LRR-repeat protein 15-like leucin rich repeat" evidence="2">
    <location>
        <begin position="77"/>
        <end position="195"/>
    </location>
</feature>
<dbReference type="STRING" id="29170.A0A368GCY0"/>
<dbReference type="InterPro" id="IPR050648">
    <property type="entry name" value="F-box_LRR-repeat"/>
</dbReference>
<comment type="caution">
    <text evidence="3">The sequence shown here is derived from an EMBL/GenBank/DDBJ whole genome shotgun (WGS) entry which is preliminary data.</text>
</comment>
<gene>
    <name evidence="3" type="ORF">ANCCAN_13224</name>
</gene>
<dbReference type="OrthoDB" id="550575at2759"/>
<evidence type="ECO:0000313" key="4">
    <source>
        <dbReference type="Proteomes" id="UP000252519"/>
    </source>
</evidence>
<accession>A0A368GCY0</accession>
<dbReference type="GO" id="GO:0005737">
    <property type="term" value="C:cytoplasm"/>
    <property type="evidence" value="ECO:0007669"/>
    <property type="project" value="TreeGrafter"/>
</dbReference>
<dbReference type="PANTHER" id="PTHR13382">
    <property type="entry name" value="MITOCHONDRIAL ATP SYNTHASE COUPLING FACTOR B"/>
    <property type="match status" value="1"/>
</dbReference>
<evidence type="ECO:0000256" key="1">
    <source>
        <dbReference type="ARBA" id="ARBA00022786"/>
    </source>
</evidence>
<dbReference type="Proteomes" id="UP000252519">
    <property type="component" value="Unassembled WGS sequence"/>
</dbReference>
<dbReference type="Gene3D" id="3.80.10.10">
    <property type="entry name" value="Ribonuclease Inhibitor"/>
    <property type="match status" value="1"/>
</dbReference>
<protein>
    <submittedName>
        <fullName evidence="3">Leucine Rich repeat-containing domain protein</fullName>
    </submittedName>
</protein>
<keyword evidence="4" id="KW-1185">Reference proteome</keyword>
<dbReference type="InterPro" id="IPR032675">
    <property type="entry name" value="LRR_dom_sf"/>
</dbReference>
<dbReference type="Pfam" id="PF25372">
    <property type="entry name" value="DUF7885"/>
    <property type="match status" value="1"/>
</dbReference>
<evidence type="ECO:0000259" key="2">
    <source>
        <dbReference type="Pfam" id="PF25372"/>
    </source>
</evidence>
<reference evidence="3 4" key="1">
    <citation type="submission" date="2014-10" db="EMBL/GenBank/DDBJ databases">
        <title>Draft genome of the hookworm Ancylostoma caninum.</title>
        <authorList>
            <person name="Mitreva M."/>
        </authorList>
    </citation>
    <scope>NUCLEOTIDE SEQUENCE [LARGE SCALE GENOMIC DNA]</scope>
    <source>
        <strain evidence="3 4">Baltimore</strain>
    </source>
</reference>
<dbReference type="InterPro" id="IPR057207">
    <property type="entry name" value="FBXL15_LRR"/>
</dbReference>
<dbReference type="AlphaFoldDB" id="A0A368GCY0"/>
<dbReference type="InterPro" id="IPR006553">
    <property type="entry name" value="Leu-rich_rpt_Cys-con_subtyp"/>
</dbReference>
<dbReference type="SUPFAM" id="SSF52047">
    <property type="entry name" value="RNI-like"/>
    <property type="match status" value="1"/>
</dbReference>
<name>A0A368GCY0_ANCCA</name>